<dbReference type="InterPro" id="IPR019715">
    <property type="entry name" value="Haemolysin_XhlA"/>
</dbReference>
<name>A0A1I0TGP3_9BACL</name>
<evidence type="ECO:0000313" key="3">
    <source>
        <dbReference type="EMBL" id="SFA50897.1"/>
    </source>
</evidence>
<reference evidence="4" key="1">
    <citation type="submission" date="2016-10" db="EMBL/GenBank/DDBJ databases">
        <authorList>
            <person name="Varghese N."/>
            <person name="Submissions S."/>
        </authorList>
    </citation>
    <scope>NUCLEOTIDE SEQUENCE [LARGE SCALE GENOMIC DNA]</scope>
    <source>
        <strain evidence="4">M1</strain>
    </source>
</reference>
<dbReference type="Proteomes" id="UP000198650">
    <property type="component" value="Unassembled WGS sequence"/>
</dbReference>
<evidence type="ECO:0000256" key="2">
    <source>
        <dbReference type="SAM" id="Phobius"/>
    </source>
</evidence>
<dbReference type="STRING" id="186116.SAMN05192569_10289"/>
<keyword evidence="4" id="KW-1185">Reference proteome</keyword>
<protein>
    <submittedName>
        <fullName evidence="3">Haemolysin XhlA</fullName>
    </submittedName>
</protein>
<evidence type="ECO:0000313" key="4">
    <source>
        <dbReference type="Proteomes" id="UP000198650"/>
    </source>
</evidence>
<dbReference type="OrthoDB" id="9807141at2"/>
<dbReference type="RefSeq" id="WP_090950169.1">
    <property type="nucleotide sequence ID" value="NZ_FOJS01000028.1"/>
</dbReference>
<evidence type="ECO:0000256" key="1">
    <source>
        <dbReference type="SAM" id="Coils"/>
    </source>
</evidence>
<sequence>MEQRVAKLEADVTMLRDDMVDVKTRLAVAEANIKDMRDDIRAIKDDTKWLRRTITNAIIVSVVGGIVAIVFAALKGGGV</sequence>
<keyword evidence="2" id="KW-1133">Transmembrane helix</keyword>
<gene>
    <name evidence="3" type="ORF">SAMN05192569_10289</name>
</gene>
<organism evidence="3 4">
    <name type="scientific">Parageobacillus thermantarcticus</name>
    <dbReference type="NCBI Taxonomy" id="186116"/>
    <lineage>
        <taxon>Bacteria</taxon>
        <taxon>Bacillati</taxon>
        <taxon>Bacillota</taxon>
        <taxon>Bacilli</taxon>
        <taxon>Bacillales</taxon>
        <taxon>Anoxybacillaceae</taxon>
        <taxon>Parageobacillus</taxon>
    </lineage>
</organism>
<accession>A0A1I0TGP3</accession>
<keyword evidence="1" id="KW-0175">Coiled coil</keyword>
<feature type="transmembrane region" description="Helical" evidence="2">
    <location>
        <begin position="54"/>
        <end position="74"/>
    </location>
</feature>
<dbReference type="AlphaFoldDB" id="A0A1I0TGP3"/>
<keyword evidence="2" id="KW-0472">Membrane</keyword>
<feature type="coiled-coil region" evidence="1">
    <location>
        <begin position="19"/>
        <end position="46"/>
    </location>
</feature>
<dbReference type="Pfam" id="PF10779">
    <property type="entry name" value="XhlA"/>
    <property type="match status" value="1"/>
</dbReference>
<keyword evidence="2" id="KW-0812">Transmembrane</keyword>
<proteinExistence type="predicted"/>
<dbReference type="Gene3D" id="1.20.5.340">
    <property type="match status" value="1"/>
</dbReference>
<dbReference type="EMBL" id="FOJS01000028">
    <property type="protein sequence ID" value="SFA50897.1"/>
    <property type="molecule type" value="Genomic_DNA"/>
</dbReference>